<evidence type="ECO:0000313" key="3">
    <source>
        <dbReference type="Proteomes" id="UP001152797"/>
    </source>
</evidence>
<dbReference type="EMBL" id="CAMXCT010001635">
    <property type="protein sequence ID" value="CAI3991825.1"/>
    <property type="molecule type" value="Genomic_DNA"/>
</dbReference>
<sequence>MACTNWKQEVERVMEVDSPITTKAEGVLKVLEEHKMLYKLKLVPSQLLVHPQNRSGGLLNVADMHAKGAAMHSIGFSFKKLSESIAFEIPISKKDLVFKANQSLSDLNSNMVARPSGTERYASISTSHTTAFLKSVQQGCRTPEEELSHNGFLNFESMCGKGGDLRKMVEEGWTWSIISPEVEEKLSGLPGFLQQALNSEHSVKSGANELEVAATIAAAFEQQESSSKDLKKAQATALASRPSCSDYINSVTQFVKQFSGGEKFPLLKLLQSISKQFAGTALLGQEFMELLAFTDFKNKQSTMPWTRMSLATCQMCSPKAYIKDGVSRFITPSDFTKLKQKAMLDKVKQAEELLGKGYELLQASPLTLDQQAHPMARYLTRLGLFLLNKESKGQEGKEYTSLANITDAFTAECFEMKQHGHLNARQAELAEESDDKEMPEALESCQDPIQIACKMFKLKVGSHYTHNGQVMKLTKVEKNSATLVYTPFFGSAVDHTLTHDDLKGIKPFTRPVPHLHSAADIAALYPSNAMVKEIARAKAQHLLHEKYLQTGEFDVVVSSMGHLFANADFKKGELTLLPFGNVAVVAKEKVAKTSVVLFLAGWRQEDQLVVSHTKCNFEKATGCWSPFFWCKESKDDKEEKPNMTKATVKYDELTMPCIKNKEKVSLQRAGMDPSLVPTNLLVKDSGGQEYLKVQPSHPMIVKLVCKDGEEIFQKTKNASLSGSEQLKKLKAQLQSVIHKELDSYEANQDQPLFGDGQQPANKSKGKFIMAKASQCFETVVLDVEGTNVVCLVPPNDKFQEIMIQLNEDMLEAVFNFLAKDCKSTLENMAKRGYKRKQVGGED</sequence>
<evidence type="ECO:0000313" key="2">
    <source>
        <dbReference type="EMBL" id="CAL1145200.1"/>
    </source>
</evidence>
<accession>A0A9P1CHZ0</accession>
<comment type="caution">
    <text evidence="1">The sequence shown here is derived from an EMBL/GenBank/DDBJ whole genome shotgun (WGS) entry which is preliminary data.</text>
</comment>
<evidence type="ECO:0000313" key="1">
    <source>
        <dbReference type="EMBL" id="CAI3991825.1"/>
    </source>
</evidence>
<gene>
    <name evidence="1" type="ORF">C1SCF055_LOCUS18698</name>
</gene>
<protein>
    <submittedName>
        <fullName evidence="1">Uncharacterized protein</fullName>
    </submittedName>
</protein>
<dbReference type="Proteomes" id="UP001152797">
    <property type="component" value="Unassembled WGS sequence"/>
</dbReference>
<organism evidence="1">
    <name type="scientific">Cladocopium goreaui</name>
    <dbReference type="NCBI Taxonomy" id="2562237"/>
    <lineage>
        <taxon>Eukaryota</taxon>
        <taxon>Sar</taxon>
        <taxon>Alveolata</taxon>
        <taxon>Dinophyceae</taxon>
        <taxon>Suessiales</taxon>
        <taxon>Symbiodiniaceae</taxon>
        <taxon>Cladocopium</taxon>
    </lineage>
</organism>
<dbReference type="EMBL" id="CAMXCT030001635">
    <property type="protein sequence ID" value="CAL4779137.1"/>
    <property type="molecule type" value="Genomic_DNA"/>
</dbReference>
<dbReference type="EMBL" id="CAMXCT020001635">
    <property type="protein sequence ID" value="CAL1145200.1"/>
    <property type="molecule type" value="Genomic_DNA"/>
</dbReference>
<dbReference type="AlphaFoldDB" id="A0A9P1CHZ0"/>
<name>A0A9P1CHZ0_9DINO</name>
<reference evidence="1" key="1">
    <citation type="submission" date="2022-10" db="EMBL/GenBank/DDBJ databases">
        <authorList>
            <person name="Chen Y."/>
            <person name="Dougan E. K."/>
            <person name="Chan C."/>
            <person name="Rhodes N."/>
            <person name="Thang M."/>
        </authorList>
    </citation>
    <scope>NUCLEOTIDE SEQUENCE</scope>
</reference>
<proteinExistence type="predicted"/>
<keyword evidence="3" id="KW-1185">Reference proteome</keyword>
<reference evidence="2" key="2">
    <citation type="submission" date="2024-04" db="EMBL/GenBank/DDBJ databases">
        <authorList>
            <person name="Chen Y."/>
            <person name="Shah S."/>
            <person name="Dougan E. K."/>
            <person name="Thang M."/>
            <person name="Chan C."/>
        </authorList>
    </citation>
    <scope>NUCLEOTIDE SEQUENCE [LARGE SCALE GENOMIC DNA]</scope>
</reference>